<evidence type="ECO:0000313" key="5">
    <source>
        <dbReference type="EMBL" id="BBX34538.1"/>
    </source>
</evidence>
<dbReference type="PANTHER" id="PTHR46796:SF6">
    <property type="entry name" value="ARAC SUBFAMILY"/>
    <property type="match status" value="1"/>
</dbReference>
<dbReference type="PROSITE" id="PS00041">
    <property type="entry name" value="HTH_ARAC_FAMILY_1"/>
    <property type="match status" value="1"/>
</dbReference>
<dbReference type="InterPro" id="IPR020449">
    <property type="entry name" value="Tscrpt_reg_AraC-type_HTH"/>
</dbReference>
<dbReference type="RefSeq" id="WP_051578510.1">
    <property type="nucleotide sequence ID" value="NZ_AP022567.1"/>
</dbReference>
<dbReference type="Gene3D" id="1.10.10.60">
    <property type="entry name" value="Homeodomain-like"/>
    <property type="match status" value="2"/>
</dbReference>
<dbReference type="InterPro" id="IPR018060">
    <property type="entry name" value="HTH_AraC"/>
</dbReference>
<dbReference type="Proteomes" id="UP000465622">
    <property type="component" value="Chromosome"/>
</dbReference>
<dbReference type="Pfam" id="PF12833">
    <property type="entry name" value="HTH_18"/>
    <property type="match status" value="1"/>
</dbReference>
<evidence type="ECO:0000259" key="4">
    <source>
        <dbReference type="PROSITE" id="PS01124"/>
    </source>
</evidence>
<dbReference type="InterPro" id="IPR009057">
    <property type="entry name" value="Homeodomain-like_sf"/>
</dbReference>
<evidence type="ECO:0000256" key="2">
    <source>
        <dbReference type="ARBA" id="ARBA00023125"/>
    </source>
</evidence>
<dbReference type="InterPro" id="IPR018062">
    <property type="entry name" value="HTH_AraC-typ_CS"/>
</dbReference>
<keyword evidence="6" id="KW-1185">Reference proteome</keyword>
<organism evidence="5 6">
    <name type="scientific">Mycolicibacterium mageritense</name>
    <name type="common">Mycobacterium mageritense</name>
    <dbReference type="NCBI Taxonomy" id="53462"/>
    <lineage>
        <taxon>Bacteria</taxon>
        <taxon>Bacillati</taxon>
        <taxon>Actinomycetota</taxon>
        <taxon>Actinomycetes</taxon>
        <taxon>Mycobacteriales</taxon>
        <taxon>Mycobacteriaceae</taxon>
        <taxon>Mycolicibacterium</taxon>
    </lineage>
</organism>
<sequence length="289" mass="32237">MTNQHETTDQDEYQLASAADMVLAEIAVLGIELNLMSLPFVESMDWTFNEPEHKVFLQRGGTARSKEVEFQRGPSGVVTPRAGNVWVIPAEQSAAALISHARGEFAMLTLPTATLGDNTLRPLVGRQDPFLRQLVERIADVADRNDVIARLLRESLTEGLRLHIRDRYGERSQLPRRTDRTLSRAEQQRIVDFLNDGLDAEIDLPTLAGLVGMGVHTFSRAFSATFHTTPYQFVLDRRIARSKHLLATTPLSVTEISDAVGFSNPSHFATTFKQRVGVTPSTFRRDARA</sequence>
<reference evidence="5 6" key="1">
    <citation type="journal article" date="2019" name="Emerg. Microbes Infect.">
        <title>Comprehensive subspecies identification of 175 nontuberculous mycobacteria species based on 7547 genomic profiles.</title>
        <authorList>
            <person name="Matsumoto Y."/>
            <person name="Kinjo T."/>
            <person name="Motooka D."/>
            <person name="Nabeya D."/>
            <person name="Jung N."/>
            <person name="Uechi K."/>
            <person name="Horii T."/>
            <person name="Iida T."/>
            <person name="Fujita J."/>
            <person name="Nakamura S."/>
        </authorList>
    </citation>
    <scope>NUCLEOTIDE SEQUENCE [LARGE SCALE GENOMIC DNA]</scope>
    <source>
        <strain evidence="5 6">JCM 12375</strain>
    </source>
</reference>
<keyword evidence="2" id="KW-0238">DNA-binding</keyword>
<dbReference type="PRINTS" id="PR00032">
    <property type="entry name" value="HTHARAC"/>
</dbReference>
<evidence type="ECO:0000313" key="6">
    <source>
        <dbReference type="Proteomes" id="UP000465622"/>
    </source>
</evidence>
<name>A0ABN5YA22_MYCME</name>
<dbReference type="PROSITE" id="PS01124">
    <property type="entry name" value="HTH_ARAC_FAMILY_2"/>
    <property type="match status" value="1"/>
</dbReference>
<dbReference type="EMBL" id="AP022567">
    <property type="protein sequence ID" value="BBX34538.1"/>
    <property type="molecule type" value="Genomic_DNA"/>
</dbReference>
<dbReference type="SUPFAM" id="SSF46689">
    <property type="entry name" value="Homeodomain-like"/>
    <property type="match status" value="2"/>
</dbReference>
<evidence type="ECO:0000256" key="1">
    <source>
        <dbReference type="ARBA" id="ARBA00023015"/>
    </source>
</evidence>
<dbReference type="InterPro" id="IPR050204">
    <property type="entry name" value="AraC_XylS_family_regulators"/>
</dbReference>
<protein>
    <recommendedName>
        <fullName evidence="4">HTH araC/xylS-type domain-containing protein</fullName>
    </recommendedName>
</protein>
<dbReference type="SMART" id="SM00342">
    <property type="entry name" value="HTH_ARAC"/>
    <property type="match status" value="1"/>
</dbReference>
<keyword evidence="3" id="KW-0804">Transcription</keyword>
<keyword evidence="1" id="KW-0805">Transcription regulation</keyword>
<proteinExistence type="predicted"/>
<gene>
    <name evidence="5" type="ORF">MMAGJ_38200</name>
</gene>
<accession>A0ABN5YA22</accession>
<evidence type="ECO:0000256" key="3">
    <source>
        <dbReference type="ARBA" id="ARBA00023163"/>
    </source>
</evidence>
<feature type="domain" description="HTH araC/xylS-type" evidence="4">
    <location>
        <begin position="188"/>
        <end position="286"/>
    </location>
</feature>
<dbReference type="PANTHER" id="PTHR46796">
    <property type="entry name" value="HTH-TYPE TRANSCRIPTIONAL ACTIVATOR RHAS-RELATED"/>
    <property type="match status" value="1"/>
</dbReference>